<name>A0A239G0Z6_9ACTN</name>
<evidence type="ECO:0000313" key="2">
    <source>
        <dbReference type="Proteomes" id="UP000198282"/>
    </source>
</evidence>
<dbReference type="Proteomes" id="UP000198282">
    <property type="component" value="Unassembled WGS sequence"/>
</dbReference>
<accession>A0A239G0Z6</accession>
<organism evidence="1 2">
    <name type="scientific">Streptosporangium subroseum</name>
    <dbReference type="NCBI Taxonomy" id="106412"/>
    <lineage>
        <taxon>Bacteria</taxon>
        <taxon>Bacillati</taxon>
        <taxon>Actinomycetota</taxon>
        <taxon>Actinomycetes</taxon>
        <taxon>Streptosporangiales</taxon>
        <taxon>Streptosporangiaceae</taxon>
        <taxon>Streptosporangium</taxon>
    </lineage>
</organism>
<evidence type="ECO:0000313" key="1">
    <source>
        <dbReference type="EMBL" id="SNS62655.1"/>
    </source>
</evidence>
<keyword evidence="2" id="KW-1185">Reference proteome</keyword>
<proteinExistence type="predicted"/>
<dbReference type="AlphaFoldDB" id="A0A239G0Z6"/>
<dbReference type="RefSeq" id="WP_089207951.1">
    <property type="nucleotide sequence ID" value="NZ_FZOD01000012.1"/>
</dbReference>
<protein>
    <submittedName>
        <fullName evidence="1">Uncharacterized protein</fullName>
    </submittedName>
</protein>
<sequence>MGLPGTGLRLERIVSRVFGEGRPFLPESASPLLKSYIDDLTGLYGMTHRPDFLTSTTRNSYAEMAEGVLAEMVPLPDPVGVVALATMAPDADMLQSPTALLAHAVPGSPLPLGVTDQGVVAPFTALRLMGEFAGTGHGLLVIMDQRSLPYETGAAERPAEDCAVAILLGGDDGADDLSLVRMVDVAPGDVRSALAAELVGRDITVIARPGLDLPGGLADVRFAFPGRPCTGIWAALAEGIEGWRSTGRRVVLADYDSTLRYLSLCTVEVRQRERAEA</sequence>
<reference evidence="1 2" key="1">
    <citation type="submission" date="2017-06" db="EMBL/GenBank/DDBJ databases">
        <authorList>
            <person name="Kim H.J."/>
            <person name="Triplett B.A."/>
        </authorList>
    </citation>
    <scope>NUCLEOTIDE SEQUENCE [LARGE SCALE GENOMIC DNA]</scope>
    <source>
        <strain evidence="1 2">CGMCC 4.2132</strain>
    </source>
</reference>
<dbReference type="EMBL" id="FZOD01000012">
    <property type="protein sequence ID" value="SNS62655.1"/>
    <property type="molecule type" value="Genomic_DNA"/>
</dbReference>
<gene>
    <name evidence="1" type="ORF">SAMN05216276_1012180</name>
</gene>